<feature type="region of interest" description="Disordered" evidence="1">
    <location>
        <begin position="1"/>
        <end position="61"/>
    </location>
</feature>
<feature type="compositionally biased region" description="Basic and acidic residues" evidence="1">
    <location>
        <begin position="11"/>
        <end position="29"/>
    </location>
</feature>
<dbReference type="OrthoDB" id="10299523at2759"/>
<organism evidence="2 3">
    <name type="scientific">Colletotrichum abscissum</name>
    <dbReference type="NCBI Taxonomy" id="1671311"/>
    <lineage>
        <taxon>Eukaryota</taxon>
        <taxon>Fungi</taxon>
        <taxon>Dikarya</taxon>
        <taxon>Ascomycota</taxon>
        <taxon>Pezizomycotina</taxon>
        <taxon>Sordariomycetes</taxon>
        <taxon>Hypocreomycetidae</taxon>
        <taxon>Glomerellales</taxon>
        <taxon>Glomerellaceae</taxon>
        <taxon>Colletotrichum</taxon>
        <taxon>Colletotrichum acutatum species complex</taxon>
    </lineage>
</organism>
<proteinExistence type="predicted"/>
<accession>A0A9P9X6J5</accession>
<evidence type="ECO:0000313" key="3">
    <source>
        <dbReference type="Proteomes" id="UP001056436"/>
    </source>
</evidence>
<evidence type="ECO:0000256" key="1">
    <source>
        <dbReference type="SAM" id="MobiDB-lite"/>
    </source>
</evidence>
<protein>
    <submittedName>
        <fullName evidence="2">Uncharacterized protein</fullName>
    </submittedName>
</protein>
<sequence>MPNAVQWHHPRVQDGSDDAARRLGRDRVQPNESLGHPRPSYISRPPTCPVLTDRAYSTGNS</sequence>
<evidence type="ECO:0000313" key="2">
    <source>
        <dbReference type="EMBL" id="KAI3539494.1"/>
    </source>
</evidence>
<gene>
    <name evidence="2" type="ORF">CABS02_11367</name>
</gene>
<dbReference type="AlphaFoldDB" id="A0A9P9X6J5"/>
<dbReference type="EMBL" id="SDAQ01000097">
    <property type="protein sequence ID" value="KAI3539494.1"/>
    <property type="molecule type" value="Genomic_DNA"/>
</dbReference>
<dbReference type="Proteomes" id="UP001056436">
    <property type="component" value="Unassembled WGS sequence"/>
</dbReference>
<keyword evidence="3" id="KW-1185">Reference proteome</keyword>
<name>A0A9P9X6J5_9PEZI</name>
<comment type="caution">
    <text evidence="2">The sequence shown here is derived from an EMBL/GenBank/DDBJ whole genome shotgun (WGS) entry which is preliminary data.</text>
</comment>
<reference evidence="2" key="1">
    <citation type="submission" date="2019-01" db="EMBL/GenBank/DDBJ databases">
        <title>Colletotrichum abscissum LGMF1257.</title>
        <authorList>
            <person name="Baroncelli R."/>
        </authorList>
    </citation>
    <scope>NUCLEOTIDE SEQUENCE</scope>
    <source>
        <strain evidence="2">Ca142</strain>
    </source>
</reference>